<accession>A0ABX1J1F7</accession>
<name>A0ABX1J1F7_9PSEU</name>
<keyword evidence="2" id="KW-0560">Oxidoreductase</keyword>
<feature type="domain" description="Ketoreductase" evidence="3">
    <location>
        <begin position="11"/>
        <end position="196"/>
    </location>
</feature>
<dbReference type="Pfam" id="PF13561">
    <property type="entry name" value="adh_short_C2"/>
    <property type="match status" value="1"/>
</dbReference>
<proteinExistence type="inferred from homology"/>
<dbReference type="InterPro" id="IPR002347">
    <property type="entry name" value="SDR_fam"/>
</dbReference>
<comment type="caution">
    <text evidence="4">The sequence shown here is derived from an EMBL/GenBank/DDBJ whole genome shotgun (WGS) entry which is preliminary data.</text>
</comment>
<sequence length="257" mass="26907">MTDPTFDLHGHVALITGGNSGIGLGMAHGLARAGADVCVWGTNAERNAQAVRELEKHGTKAHAVRCDVGAEAEVEAAFGETLATFGRVDSCFANAGVSGRMTPFVQTSLEEFRRVTRVNLDGAFLTLRAAAAHMIDRQGGGVLVGTSSVSAIHGAPRNEAYSASKAGLAALMRGLAVELARYDITAHSIVAGWTETPLASPILHNDKFEGNVMPRMPVRRWGGPDDFGPLAVYLASRAGGGFHTGDSFVVDGGYSIF</sequence>
<dbReference type="Gene3D" id="3.40.50.720">
    <property type="entry name" value="NAD(P)-binding Rossmann-like Domain"/>
    <property type="match status" value="1"/>
</dbReference>
<dbReference type="SMART" id="SM00822">
    <property type="entry name" value="PKS_KR"/>
    <property type="match status" value="1"/>
</dbReference>
<evidence type="ECO:0000313" key="4">
    <source>
        <dbReference type="EMBL" id="NKQ52195.1"/>
    </source>
</evidence>
<dbReference type="EMBL" id="JAAXLS010000002">
    <property type="protein sequence ID" value="NKQ52195.1"/>
    <property type="molecule type" value="Genomic_DNA"/>
</dbReference>
<evidence type="ECO:0000256" key="1">
    <source>
        <dbReference type="ARBA" id="ARBA00006484"/>
    </source>
</evidence>
<dbReference type="Proteomes" id="UP000715441">
    <property type="component" value="Unassembled WGS sequence"/>
</dbReference>
<dbReference type="PROSITE" id="PS00061">
    <property type="entry name" value="ADH_SHORT"/>
    <property type="match status" value="1"/>
</dbReference>
<dbReference type="InterPro" id="IPR020904">
    <property type="entry name" value="Sc_DH/Rdtase_CS"/>
</dbReference>
<dbReference type="PANTHER" id="PTHR43669">
    <property type="entry name" value="5-KETO-D-GLUCONATE 5-REDUCTASE"/>
    <property type="match status" value="1"/>
</dbReference>
<evidence type="ECO:0000313" key="5">
    <source>
        <dbReference type="Proteomes" id="UP000715441"/>
    </source>
</evidence>
<gene>
    <name evidence="4" type="ORF">HFP15_04805</name>
</gene>
<organism evidence="4 5">
    <name type="scientific">Amycolatopsis acididurans</name>
    <dbReference type="NCBI Taxonomy" id="2724524"/>
    <lineage>
        <taxon>Bacteria</taxon>
        <taxon>Bacillati</taxon>
        <taxon>Actinomycetota</taxon>
        <taxon>Actinomycetes</taxon>
        <taxon>Pseudonocardiales</taxon>
        <taxon>Pseudonocardiaceae</taxon>
        <taxon>Amycolatopsis</taxon>
    </lineage>
</organism>
<protein>
    <submittedName>
        <fullName evidence="4">SDR family oxidoreductase</fullName>
    </submittedName>
</protein>
<dbReference type="PANTHER" id="PTHR43669:SF3">
    <property type="entry name" value="ALCOHOL DEHYDROGENASE, PUTATIVE (AFU_ORTHOLOGUE AFUA_3G03445)-RELATED"/>
    <property type="match status" value="1"/>
</dbReference>
<dbReference type="InterPro" id="IPR036291">
    <property type="entry name" value="NAD(P)-bd_dom_sf"/>
</dbReference>
<dbReference type="PRINTS" id="PR00081">
    <property type="entry name" value="GDHRDH"/>
</dbReference>
<dbReference type="RefSeq" id="WP_168511823.1">
    <property type="nucleotide sequence ID" value="NZ_JAAXLS010000002.1"/>
</dbReference>
<dbReference type="InterPro" id="IPR057326">
    <property type="entry name" value="KR_dom"/>
</dbReference>
<evidence type="ECO:0000256" key="2">
    <source>
        <dbReference type="ARBA" id="ARBA00023002"/>
    </source>
</evidence>
<comment type="similarity">
    <text evidence="1">Belongs to the short-chain dehydrogenases/reductases (SDR) family.</text>
</comment>
<keyword evidence="5" id="KW-1185">Reference proteome</keyword>
<evidence type="ECO:0000259" key="3">
    <source>
        <dbReference type="SMART" id="SM00822"/>
    </source>
</evidence>
<reference evidence="4 5" key="1">
    <citation type="submission" date="2020-04" db="EMBL/GenBank/DDBJ databases">
        <title>Novel species.</title>
        <authorList>
            <person name="Teo W.F.A."/>
            <person name="Lipun K."/>
            <person name="Srisuk N."/>
            <person name="Duangmal K."/>
        </authorList>
    </citation>
    <scope>NUCLEOTIDE SEQUENCE [LARGE SCALE GENOMIC DNA]</scope>
    <source>
        <strain evidence="4 5">K13G38</strain>
    </source>
</reference>
<dbReference type="SUPFAM" id="SSF51735">
    <property type="entry name" value="NAD(P)-binding Rossmann-fold domains"/>
    <property type="match status" value="1"/>
</dbReference>
<dbReference type="PRINTS" id="PR00080">
    <property type="entry name" value="SDRFAMILY"/>
</dbReference>